<sequence length="51" mass="5871">MAQHESDQISSVDRCVCLYEINNGLVYGTVEQLREIEQNELVGCCVMCFYH</sequence>
<reference evidence="1 2" key="2">
    <citation type="submission" date="2018-11" db="EMBL/GenBank/DDBJ databases">
        <authorList>
            <consortium name="Pathogen Informatics"/>
        </authorList>
    </citation>
    <scope>NUCLEOTIDE SEQUENCE [LARGE SCALE GENOMIC DNA]</scope>
</reference>
<proteinExistence type="predicted"/>
<dbReference type="EMBL" id="UYRT01020237">
    <property type="protein sequence ID" value="VDK59084.1"/>
    <property type="molecule type" value="Genomic_DNA"/>
</dbReference>
<organism evidence="3">
    <name type="scientific">Gongylonema pulchrum</name>
    <dbReference type="NCBI Taxonomy" id="637853"/>
    <lineage>
        <taxon>Eukaryota</taxon>
        <taxon>Metazoa</taxon>
        <taxon>Ecdysozoa</taxon>
        <taxon>Nematoda</taxon>
        <taxon>Chromadorea</taxon>
        <taxon>Rhabditida</taxon>
        <taxon>Spirurina</taxon>
        <taxon>Spiruromorpha</taxon>
        <taxon>Spiruroidea</taxon>
        <taxon>Gongylonematidae</taxon>
        <taxon>Gongylonema</taxon>
    </lineage>
</organism>
<dbReference type="AlphaFoldDB" id="A0A183DG01"/>
<evidence type="ECO:0000313" key="3">
    <source>
        <dbReference type="WBParaSite" id="GPUH_0000765101-mRNA-1"/>
    </source>
</evidence>
<protein>
    <submittedName>
        <fullName evidence="3">CheW-like domain-containing protein</fullName>
    </submittedName>
</protein>
<reference evidence="3" key="1">
    <citation type="submission" date="2016-06" db="UniProtKB">
        <authorList>
            <consortium name="WormBaseParasite"/>
        </authorList>
    </citation>
    <scope>IDENTIFICATION</scope>
</reference>
<gene>
    <name evidence="1" type="ORF">GPUH_LOCUS7641</name>
</gene>
<evidence type="ECO:0000313" key="2">
    <source>
        <dbReference type="Proteomes" id="UP000271098"/>
    </source>
</evidence>
<evidence type="ECO:0000313" key="1">
    <source>
        <dbReference type="EMBL" id="VDK59084.1"/>
    </source>
</evidence>
<dbReference type="Proteomes" id="UP000271098">
    <property type="component" value="Unassembled WGS sequence"/>
</dbReference>
<keyword evidence="2" id="KW-1185">Reference proteome</keyword>
<dbReference type="WBParaSite" id="GPUH_0000765101-mRNA-1">
    <property type="protein sequence ID" value="GPUH_0000765101-mRNA-1"/>
    <property type="gene ID" value="GPUH_0000765101"/>
</dbReference>
<name>A0A183DG01_9BILA</name>
<accession>A0A183DG01</accession>